<dbReference type="EMBL" id="CP009888">
    <property type="protein sequence ID" value="AIY65201.1"/>
    <property type="molecule type" value="Genomic_DNA"/>
</dbReference>
<feature type="region of interest" description="Disordered" evidence="2">
    <location>
        <begin position="649"/>
        <end position="670"/>
    </location>
</feature>
<feature type="coiled-coil region" evidence="1">
    <location>
        <begin position="1476"/>
        <end position="1511"/>
    </location>
</feature>
<evidence type="ECO:0000256" key="3">
    <source>
        <dbReference type="SAM" id="Phobius"/>
    </source>
</evidence>
<dbReference type="PANTHER" id="PTHR23159:SF60">
    <property type="entry name" value="SPINDLE ASSEMBLY ABNORMAL PROTEIN 4"/>
    <property type="match status" value="1"/>
</dbReference>
<dbReference type="Proteomes" id="UP000030341">
    <property type="component" value="Chromosome 1"/>
</dbReference>
<accession>A0A0A7EGL5</accession>
<keyword evidence="3" id="KW-1133">Transmembrane helix</keyword>
<protein>
    <recommendedName>
        <fullName evidence="6">Bacteriophage tail tape measure N-terminal domain-containing protein</fullName>
    </recommendedName>
</protein>
<evidence type="ECO:0000256" key="2">
    <source>
        <dbReference type="SAM" id="MobiDB-lite"/>
    </source>
</evidence>
<keyword evidence="3" id="KW-0812">Transmembrane</keyword>
<evidence type="ECO:0008006" key="6">
    <source>
        <dbReference type="Google" id="ProtNLM"/>
    </source>
</evidence>
<name>A0A0A7EGL5_9GAMM</name>
<feature type="coiled-coil region" evidence="1">
    <location>
        <begin position="1034"/>
        <end position="1062"/>
    </location>
</feature>
<dbReference type="eggNOG" id="COG1196">
    <property type="taxonomic scope" value="Bacteria"/>
</dbReference>
<dbReference type="RefSeq" id="WP_038640866.1">
    <property type="nucleotide sequence ID" value="NZ_CP009888.1"/>
</dbReference>
<gene>
    <name evidence="4" type="ORF">OM33_08535</name>
</gene>
<keyword evidence="1" id="KW-0175">Coiled coil</keyword>
<feature type="coiled-coil region" evidence="1">
    <location>
        <begin position="1237"/>
        <end position="1264"/>
    </location>
</feature>
<keyword evidence="3" id="KW-0472">Membrane</keyword>
<dbReference type="OrthoDB" id="6349624at2"/>
<keyword evidence="5" id="KW-1185">Reference proteome</keyword>
<dbReference type="STRING" id="1348114.OM33_08535"/>
<dbReference type="KEGG" id="pseo:OM33_08535"/>
<organism evidence="4 5">
    <name type="scientific">Pseudoalteromonas piratica</name>
    <dbReference type="NCBI Taxonomy" id="1348114"/>
    <lineage>
        <taxon>Bacteria</taxon>
        <taxon>Pseudomonadati</taxon>
        <taxon>Pseudomonadota</taxon>
        <taxon>Gammaproteobacteria</taxon>
        <taxon>Alteromonadales</taxon>
        <taxon>Pseudoalteromonadaceae</taxon>
        <taxon>Pseudoalteromonas</taxon>
    </lineage>
</organism>
<evidence type="ECO:0000256" key="1">
    <source>
        <dbReference type="SAM" id="Coils"/>
    </source>
</evidence>
<evidence type="ECO:0000313" key="4">
    <source>
        <dbReference type="EMBL" id="AIY65201.1"/>
    </source>
</evidence>
<feature type="compositionally biased region" description="Polar residues" evidence="2">
    <location>
        <begin position="656"/>
        <end position="666"/>
    </location>
</feature>
<feature type="coiled-coil region" evidence="1">
    <location>
        <begin position="1548"/>
        <end position="1598"/>
    </location>
</feature>
<feature type="region of interest" description="Disordered" evidence="2">
    <location>
        <begin position="432"/>
        <end position="462"/>
    </location>
</feature>
<feature type="transmembrane region" description="Helical" evidence="3">
    <location>
        <begin position="55"/>
        <end position="76"/>
    </location>
</feature>
<reference evidence="4 5" key="1">
    <citation type="submission" date="2014-11" db="EMBL/GenBank/DDBJ databases">
        <title>Complete Genome Sequence of Pseudoalteromonas sp. Strain OCN003 Isolated from Kaneohe Bay, Oahu, Hawaii.</title>
        <authorList>
            <person name="Beurmann S."/>
            <person name="Videau P."/>
            <person name="Ushijima B."/>
            <person name="Smith A.M."/>
            <person name="Aeby G.S."/>
            <person name="Callahan S.M."/>
            <person name="Belcaid M."/>
        </authorList>
    </citation>
    <scope>NUCLEOTIDE SEQUENCE [LARGE SCALE GENOMIC DNA]</scope>
    <source>
        <strain evidence="4 5">OCN003</strain>
    </source>
</reference>
<proteinExistence type="predicted"/>
<sequence>MASKSYKTGILITGDAKGGVRALKLTKDELGKLNKTQKSTQTESKKTKAQMGNMLARFSGGVAIVGGLTAAVGLLAGSLRTQAIKEINATAQAFNVSTETLTEWTYAANKVGIGADKIGDIFKDTQDKIGDFVATGGGEAADIFENLGLSIDELKSKTPDQQLLAIAEGLDQVGTKGEKIFYLESLADEASRLLPLLENGAAGLLAAQEEARLLGVSLSEVDAAMVAQAASEFDRMGGLITGASNHLTVAMAPALSAVNAGIVDTVTSWGGWQDVFTNIVEGTVTGIGFVLDRVHTLRKVLKLVEIGWLEIGSGGMNALASISDVTAQVINAVLKPFTLTLATIANGWSQILLAAGNFLGDEGLVAMGNSLGDFASKSEGFTVSAEDIEAAAAVMNSTLEKSRTEFEELKSFEPSDNLANWWKGVKENAEAAAKAQAKANKEARKNGSSTNNNKSRETQIKKEQQALDKLIKKSETLNSSLSNTSDVIVSAFGSVAQQLDNMIAKQQQFAQLEAELAAQRIKYNDEYLKAVESGDTARAASAKSNLTQIGNAETNLADNRLQSNMNSYAGMARAAGQFFDEQSSAREKLHKIETAFAIVETALALKKAAANALTAITNQGSGDPYTAFARIAAMAALMAGLGVFSGSASGSAPSSTQQRQSNQGTGTILGDADAKSESILNALERAEELELDQYAEMRAMNSALNDLNRNITRLATSIVGNFGRFDENSYSGELGKVSTTSKLESTLVGGLTQIDPLGILDKIIGSFSSTKKSLVDSGITFFTQTMGDVIERGLVDAATYADIKTKKKKFWGLKSSTKYNTEYDSLDAQLSSELALIFTSMGDTLTEALDILGLDAANALESFVISIPNLSLKDLSGEEIEAELQAAFSKQADLMAKHLLPQIGEFQKVGEGLYDTLIRVAQEQAVFNRALDYTGQSLGDLTGLDMIGASQNIIELVGGIEALVDAASTYYSEFLTDTEQYEFLSQQLIQQFGELGLALPSTRDGFKNIIDGLDLSTESGQEMYAALMALLPILDQYYDAVENQKDKAAEAAEAERKLAERRKAFNDDIIEQINRIGKSDLELAALDLNDWYEQMKAEAEALGAETAHLETLYGKKRLEIAEQYINAAIDKAEQAREAANNAFAAAVDVEVSLYNERIDAINEFSLALSASIAEIHIAMGELSNIDYLGSVEASARENYQSSVEGGTIEEQLNALDELQAAILNRFNAELAGYDGLINTAKSNIDALNAERQTLTNTFEKAISNAQRDFDKLAATINKTASSIDAAIYKIESSLPGFDAIGYSNTAISGLYGNLTGEANADELARIEELNSAIAARYSQELAAINANQSAQEQAHSAQLASFDALNNAAKQLKQAADSLLISDLSSLTNAAQVDEAKRQFESLTARARRGDTEAMSQLQSVGSRYLELSRDYNPANYDSVFDSVHNVFEKIAPARNVGPAPHPRIAAFEDKKISLANSTIAELKALQELTAALEEKAAEELAANIADLTAAYESDSNAIADAIANQELELTEFEAAKLLLQQTTIAELEAIKLLLESLELEAADERDSAIAELEAKLSADLEEINETLEQEFADVRAVFAEEAELILAASAAQIDVLNVHTTQLECIETAIIKTKEAIELDRNKKVTLPPDFSPIDIIWPDPIKDLAPQTNAQNKLLERVVDESQKLNRELSAKLEEQTQLNKQLVSDNKVAITRLERIAKFSESSQKELKRVNEVSARSIA</sequence>
<dbReference type="eggNOG" id="COG2911">
    <property type="taxonomic scope" value="Bacteria"/>
</dbReference>
<evidence type="ECO:0000313" key="5">
    <source>
        <dbReference type="Proteomes" id="UP000030341"/>
    </source>
</evidence>
<dbReference type="PANTHER" id="PTHR23159">
    <property type="entry name" value="CENTROSOMAL PROTEIN 2"/>
    <property type="match status" value="1"/>
</dbReference>
<feature type="coiled-coil region" evidence="1">
    <location>
        <begin position="1674"/>
        <end position="1708"/>
    </location>
</feature>
<dbReference type="HOGENOM" id="CLU_239638_0_0_6"/>